<proteinExistence type="predicted"/>
<protein>
    <recommendedName>
        <fullName evidence="5">Transmembrane protein</fullName>
    </recommendedName>
</protein>
<evidence type="ECO:0000256" key="2">
    <source>
        <dbReference type="SAM" id="Phobius"/>
    </source>
</evidence>
<evidence type="ECO:0000256" key="1">
    <source>
        <dbReference type="SAM" id="MobiDB-lite"/>
    </source>
</evidence>
<feature type="region of interest" description="Disordered" evidence="1">
    <location>
        <begin position="133"/>
        <end position="152"/>
    </location>
</feature>
<accession>A0A8S1W6S6</accession>
<keyword evidence="2" id="KW-0812">Transmembrane</keyword>
<comment type="caution">
    <text evidence="3">The sequence shown here is derived from an EMBL/GenBank/DDBJ whole genome shotgun (WGS) entry which is preliminary data.</text>
</comment>
<dbReference type="AlphaFoldDB" id="A0A8S1W6S6"/>
<reference evidence="3" key="1">
    <citation type="submission" date="2021-01" db="EMBL/GenBank/DDBJ databases">
        <authorList>
            <consortium name="Genoscope - CEA"/>
            <person name="William W."/>
        </authorList>
    </citation>
    <scope>NUCLEOTIDE SEQUENCE</scope>
</reference>
<dbReference type="EMBL" id="CAJJDO010000081">
    <property type="protein sequence ID" value="CAD8183599.1"/>
    <property type="molecule type" value="Genomic_DNA"/>
</dbReference>
<organism evidence="3 4">
    <name type="scientific">Paramecium pentaurelia</name>
    <dbReference type="NCBI Taxonomy" id="43138"/>
    <lineage>
        <taxon>Eukaryota</taxon>
        <taxon>Sar</taxon>
        <taxon>Alveolata</taxon>
        <taxon>Ciliophora</taxon>
        <taxon>Intramacronucleata</taxon>
        <taxon>Oligohymenophorea</taxon>
        <taxon>Peniculida</taxon>
        <taxon>Parameciidae</taxon>
        <taxon>Paramecium</taxon>
    </lineage>
</organism>
<dbReference type="Proteomes" id="UP000689195">
    <property type="component" value="Unassembled WGS sequence"/>
</dbReference>
<feature type="transmembrane region" description="Helical" evidence="2">
    <location>
        <begin position="99"/>
        <end position="118"/>
    </location>
</feature>
<sequence length="152" mass="17841">MVRRKKKLGNKKVLVINYLKREINSKQESKIDNLIVLYSNYGKDFTNEQDEEFIYGANKMRMAQSHSKEKNVSQIIVDRIIQTKQFQIVVLKNNAALNLIYYNIIQGIIQFILGISLLQQKKRIGLDYISCKNSPNEQNPNRKTLSNYQERD</sequence>
<keyword evidence="2" id="KW-0472">Membrane</keyword>
<evidence type="ECO:0000313" key="3">
    <source>
        <dbReference type="EMBL" id="CAD8183599.1"/>
    </source>
</evidence>
<evidence type="ECO:0008006" key="5">
    <source>
        <dbReference type="Google" id="ProtNLM"/>
    </source>
</evidence>
<keyword evidence="2" id="KW-1133">Transmembrane helix</keyword>
<gene>
    <name evidence="3" type="ORF">PPENT_87.1.T0810080</name>
</gene>
<name>A0A8S1W6S6_9CILI</name>
<evidence type="ECO:0000313" key="4">
    <source>
        <dbReference type="Proteomes" id="UP000689195"/>
    </source>
</evidence>
<keyword evidence="4" id="KW-1185">Reference proteome</keyword>